<dbReference type="RefSeq" id="WP_129986444.1">
    <property type="nucleotide sequence ID" value="NZ_SDPU01000018.1"/>
</dbReference>
<dbReference type="Gene3D" id="1.10.10.10">
    <property type="entry name" value="Winged helix-like DNA-binding domain superfamily/Winged helix DNA-binding domain"/>
    <property type="match status" value="1"/>
</dbReference>
<dbReference type="PANTHER" id="PTHR30126:SF39">
    <property type="entry name" value="HTH-TYPE TRANSCRIPTIONAL REGULATOR CYSL"/>
    <property type="match status" value="1"/>
</dbReference>
<evidence type="ECO:0000313" key="6">
    <source>
        <dbReference type="EMBL" id="RYU13483.1"/>
    </source>
</evidence>
<dbReference type="Pfam" id="PF00126">
    <property type="entry name" value="HTH_1"/>
    <property type="match status" value="1"/>
</dbReference>
<proteinExistence type="inferred from homology"/>
<dbReference type="InterPro" id="IPR005119">
    <property type="entry name" value="LysR_subst-bd"/>
</dbReference>
<evidence type="ECO:0000256" key="1">
    <source>
        <dbReference type="ARBA" id="ARBA00009437"/>
    </source>
</evidence>
<gene>
    <name evidence="6" type="ORF">ETU37_06550</name>
</gene>
<evidence type="ECO:0000256" key="2">
    <source>
        <dbReference type="ARBA" id="ARBA00023015"/>
    </source>
</evidence>
<dbReference type="SUPFAM" id="SSF46785">
    <property type="entry name" value="Winged helix' DNA-binding domain"/>
    <property type="match status" value="1"/>
</dbReference>
<dbReference type="PRINTS" id="PR00039">
    <property type="entry name" value="HTHLYSR"/>
</dbReference>
<dbReference type="Proteomes" id="UP000291189">
    <property type="component" value="Unassembled WGS sequence"/>
</dbReference>
<dbReference type="EMBL" id="SDPU01000018">
    <property type="protein sequence ID" value="RYU13483.1"/>
    <property type="molecule type" value="Genomic_DNA"/>
</dbReference>
<evidence type="ECO:0000256" key="4">
    <source>
        <dbReference type="ARBA" id="ARBA00023163"/>
    </source>
</evidence>
<feature type="domain" description="HTH lysR-type" evidence="5">
    <location>
        <begin position="5"/>
        <end position="62"/>
    </location>
</feature>
<dbReference type="InterPro" id="IPR000847">
    <property type="entry name" value="LysR_HTH_N"/>
</dbReference>
<evidence type="ECO:0000259" key="5">
    <source>
        <dbReference type="PROSITE" id="PS50931"/>
    </source>
</evidence>
<keyword evidence="2" id="KW-0805">Transcription regulation</keyword>
<dbReference type="Pfam" id="PF03466">
    <property type="entry name" value="LysR_substrate"/>
    <property type="match status" value="1"/>
</dbReference>
<dbReference type="AlphaFoldDB" id="A0A4Q5J4S1"/>
<evidence type="ECO:0000313" key="7">
    <source>
        <dbReference type="Proteomes" id="UP000291189"/>
    </source>
</evidence>
<organism evidence="6 7">
    <name type="scientific">Nocardioides iriomotensis</name>
    <dbReference type="NCBI Taxonomy" id="715784"/>
    <lineage>
        <taxon>Bacteria</taxon>
        <taxon>Bacillati</taxon>
        <taxon>Actinomycetota</taxon>
        <taxon>Actinomycetes</taxon>
        <taxon>Propionibacteriales</taxon>
        <taxon>Nocardioidaceae</taxon>
        <taxon>Nocardioides</taxon>
    </lineage>
</organism>
<keyword evidence="3" id="KW-0238">DNA-binding</keyword>
<comment type="caution">
    <text evidence="6">The sequence shown here is derived from an EMBL/GenBank/DDBJ whole genome shotgun (WGS) entry which is preliminary data.</text>
</comment>
<dbReference type="GO" id="GO:0003700">
    <property type="term" value="F:DNA-binding transcription factor activity"/>
    <property type="evidence" value="ECO:0007669"/>
    <property type="project" value="InterPro"/>
</dbReference>
<dbReference type="GO" id="GO:0000976">
    <property type="term" value="F:transcription cis-regulatory region binding"/>
    <property type="evidence" value="ECO:0007669"/>
    <property type="project" value="TreeGrafter"/>
</dbReference>
<accession>A0A4Q5J4S1</accession>
<dbReference type="InterPro" id="IPR036388">
    <property type="entry name" value="WH-like_DNA-bd_sf"/>
</dbReference>
<protein>
    <submittedName>
        <fullName evidence="6">LysR family transcriptional regulator</fullName>
    </submittedName>
</protein>
<sequence>MSSRPDLGALDLLVRVAESGSLGAAAREVGIAQPNASRSIARLERQLGVALLTRGPTGSRLTTEGSVVVEWARDALAGVDRVVVGARSLAAQRSPHLTVAASLTVAEYLAPTWITRFRQAHPDLRVSLAVGNSEEVLGRVLAGDVPVGFVEAPTVPRTVRSTTVASDALVVVVAPRHQWAGRRRPLRPDELAETDLVLRETGSGTRQTLERALRRAGVALGESHLELASTAAVKVAAATGAAPAVLSDLAVASEIATGTLVAVPVDLDLSRSLRAVWPAGLALAGPAADLVRLAAG</sequence>
<dbReference type="OrthoDB" id="9808620at2"/>
<keyword evidence="7" id="KW-1185">Reference proteome</keyword>
<comment type="similarity">
    <text evidence="1">Belongs to the LysR transcriptional regulatory family.</text>
</comment>
<reference evidence="6 7" key="1">
    <citation type="submission" date="2019-01" db="EMBL/GenBank/DDBJ databases">
        <title>Nocardioides guangzhouensis sp. nov., an actinobacterium isolated from soil.</title>
        <authorList>
            <person name="Fu Y."/>
            <person name="Cai Y."/>
            <person name="Lin Z."/>
            <person name="Chen P."/>
        </authorList>
    </citation>
    <scope>NUCLEOTIDE SEQUENCE [LARGE SCALE GENOMIC DNA]</scope>
    <source>
        <strain evidence="6 7">NBRC 105384</strain>
    </source>
</reference>
<evidence type="ECO:0000256" key="3">
    <source>
        <dbReference type="ARBA" id="ARBA00023125"/>
    </source>
</evidence>
<name>A0A4Q5J4S1_9ACTN</name>
<dbReference type="SUPFAM" id="SSF53850">
    <property type="entry name" value="Periplasmic binding protein-like II"/>
    <property type="match status" value="1"/>
</dbReference>
<dbReference type="PANTHER" id="PTHR30126">
    <property type="entry name" value="HTH-TYPE TRANSCRIPTIONAL REGULATOR"/>
    <property type="match status" value="1"/>
</dbReference>
<dbReference type="PROSITE" id="PS50931">
    <property type="entry name" value="HTH_LYSR"/>
    <property type="match status" value="1"/>
</dbReference>
<dbReference type="Gene3D" id="3.40.190.10">
    <property type="entry name" value="Periplasmic binding protein-like II"/>
    <property type="match status" value="2"/>
</dbReference>
<dbReference type="InterPro" id="IPR036390">
    <property type="entry name" value="WH_DNA-bd_sf"/>
</dbReference>
<keyword evidence="4" id="KW-0804">Transcription</keyword>